<dbReference type="Pfam" id="PF09682">
    <property type="entry name" value="Phage_holin_6_1"/>
    <property type="match status" value="1"/>
</dbReference>
<dbReference type="Proteomes" id="UP001519292">
    <property type="component" value="Unassembled WGS sequence"/>
</dbReference>
<dbReference type="RefSeq" id="WP_209685734.1">
    <property type="nucleotide sequence ID" value="NZ_JAGGLU010000001.1"/>
</dbReference>
<protein>
    <submittedName>
        <fullName evidence="2">LL-H family phage holin</fullName>
    </submittedName>
</protein>
<dbReference type="InterPro" id="IPR010026">
    <property type="entry name" value="Phage_holin_LL-H"/>
</dbReference>
<feature type="transmembrane region" description="Helical" evidence="1">
    <location>
        <begin position="6"/>
        <end position="26"/>
    </location>
</feature>
<sequence length="141" mass="15254">MSIKNCVDVVLAIASVAAVLVGWDYLKRKNAIDEKASKGDLVAKAEKIVAQAALPIVYQAEKRGGSGDDKFMYAFNGLLELLDLAHLPHPTQDYVQGEIEKSVAIMKQTQGIVDTIDGKKVETTPIVTTKTATPIEVKKTN</sequence>
<dbReference type="NCBIfam" id="TIGR01673">
    <property type="entry name" value="holin_LLH"/>
    <property type="match status" value="1"/>
</dbReference>
<accession>A0ABS4MC26</accession>
<comment type="caution">
    <text evidence="2">The sequence shown here is derived from an EMBL/GenBank/DDBJ whole genome shotgun (WGS) entry which is preliminary data.</text>
</comment>
<keyword evidence="1" id="KW-0812">Transmembrane</keyword>
<keyword evidence="3" id="KW-1185">Reference proteome</keyword>
<evidence type="ECO:0000256" key="1">
    <source>
        <dbReference type="SAM" id="Phobius"/>
    </source>
</evidence>
<gene>
    <name evidence="2" type="ORF">J2Z60_000325</name>
</gene>
<keyword evidence="1" id="KW-1133">Transmembrane helix</keyword>
<dbReference type="EMBL" id="JAGGLU010000001">
    <property type="protein sequence ID" value="MBP2057163.1"/>
    <property type="molecule type" value="Genomic_DNA"/>
</dbReference>
<evidence type="ECO:0000313" key="2">
    <source>
        <dbReference type="EMBL" id="MBP2057163.1"/>
    </source>
</evidence>
<name>A0ABS4MC26_9LACO</name>
<organism evidence="2 3">
    <name type="scientific">Lactobacillus colini</name>
    <dbReference type="NCBI Taxonomy" id="1819254"/>
    <lineage>
        <taxon>Bacteria</taxon>
        <taxon>Bacillati</taxon>
        <taxon>Bacillota</taxon>
        <taxon>Bacilli</taxon>
        <taxon>Lactobacillales</taxon>
        <taxon>Lactobacillaceae</taxon>
        <taxon>Lactobacillus</taxon>
    </lineage>
</organism>
<reference evidence="2 3" key="1">
    <citation type="submission" date="2021-03" db="EMBL/GenBank/DDBJ databases">
        <title>Genomic Encyclopedia of Type Strains, Phase IV (KMG-IV): sequencing the most valuable type-strain genomes for metagenomic binning, comparative biology and taxonomic classification.</title>
        <authorList>
            <person name="Goeker M."/>
        </authorList>
    </citation>
    <scope>NUCLEOTIDE SEQUENCE [LARGE SCALE GENOMIC DNA]</scope>
    <source>
        <strain evidence="2 3">DSM 101872</strain>
    </source>
</reference>
<keyword evidence="1" id="KW-0472">Membrane</keyword>
<evidence type="ECO:0000313" key="3">
    <source>
        <dbReference type="Proteomes" id="UP001519292"/>
    </source>
</evidence>
<proteinExistence type="predicted"/>